<organism evidence="1 2">
    <name type="scientific">Coemansia biformis</name>
    <dbReference type="NCBI Taxonomy" id="1286918"/>
    <lineage>
        <taxon>Eukaryota</taxon>
        <taxon>Fungi</taxon>
        <taxon>Fungi incertae sedis</taxon>
        <taxon>Zoopagomycota</taxon>
        <taxon>Kickxellomycotina</taxon>
        <taxon>Kickxellomycetes</taxon>
        <taxon>Kickxellales</taxon>
        <taxon>Kickxellaceae</taxon>
        <taxon>Coemansia</taxon>
    </lineage>
</organism>
<name>A0A9W8CWS8_9FUNG</name>
<dbReference type="OrthoDB" id="5579185at2759"/>
<gene>
    <name evidence="1" type="ORF">LPJ61_002030</name>
</gene>
<dbReference type="AlphaFoldDB" id="A0A9W8CWS8"/>
<dbReference type="EMBL" id="JANBOI010000223">
    <property type="protein sequence ID" value="KAJ1732460.1"/>
    <property type="molecule type" value="Genomic_DNA"/>
</dbReference>
<protein>
    <submittedName>
        <fullName evidence="1">Uncharacterized protein</fullName>
    </submittedName>
</protein>
<feature type="non-terminal residue" evidence="1">
    <location>
        <position position="1"/>
    </location>
</feature>
<evidence type="ECO:0000313" key="1">
    <source>
        <dbReference type="EMBL" id="KAJ1732460.1"/>
    </source>
</evidence>
<reference evidence="1" key="1">
    <citation type="submission" date="2022-07" db="EMBL/GenBank/DDBJ databases">
        <title>Phylogenomic reconstructions and comparative analyses of Kickxellomycotina fungi.</title>
        <authorList>
            <person name="Reynolds N.K."/>
            <person name="Stajich J.E."/>
            <person name="Barry K."/>
            <person name="Grigoriev I.V."/>
            <person name="Crous P."/>
            <person name="Smith M.E."/>
        </authorList>
    </citation>
    <scope>NUCLEOTIDE SEQUENCE</scope>
    <source>
        <strain evidence="1">BCRC 34381</strain>
    </source>
</reference>
<sequence length="52" mass="5966">ILSCDHYIREGMLRLFANKQDGGVDVVMNYRDSCFSYLKASADLLKYADVIF</sequence>
<dbReference type="Proteomes" id="UP001143981">
    <property type="component" value="Unassembled WGS sequence"/>
</dbReference>
<evidence type="ECO:0000313" key="2">
    <source>
        <dbReference type="Proteomes" id="UP001143981"/>
    </source>
</evidence>
<keyword evidence="2" id="KW-1185">Reference proteome</keyword>
<accession>A0A9W8CWS8</accession>
<comment type="caution">
    <text evidence="1">The sequence shown here is derived from an EMBL/GenBank/DDBJ whole genome shotgun (WGS) entry which is preliminary data.</text>
</comment>
<proteinExistence type="predicted"/>